<dbReference type="CDD" id="cd14210">
    <property type="entry name" value="PKc_DYRK"/>
    <property type="match status" value="1"/>
</dbReference>
<dbReference type="Pfam" id="PF00069">
    <property type="entry name" value="Pkinase"/>
    <property type="match status" value="1"/>
</dbReference>
<dbReference type="InterPro" id="IPR050494">
    <property type="entry name" value="Ser_Thr_dual-spec_kinase"/>
</dbReference>
<dbReference type="InterPro" id="IPR000719">
    <property type="entry name" value="Prot_kinase_dom"/>
</dbReference>
<organism evidence="10 11">
    <name type="scientific">Paramecium octaurelia</name>
    <dbReference type="NCBI Taxonomy" id="43137"/>
    <lineage>
        <taxon>Eukaryota</taxon>
        <taxon>Sar</taxon>
        <taxon>Alveolata</taxon>
        <taxon>Ciliophora</taxon>
        <taxon>Intramacronucleata</taxon>
        <taxon>Oligohymenophorea</taxon>
        <taxon>Peniculida</taxon>
        <taxon>Parameciidae</taxon>
        <taxon>Paramecium</taxon>
    </lineage>
</organism>
<reference evidence="10" key="1">
    <citation type="submission" date="2021-01" db="EMBL/GenBank/DDBJ databases">
        <authorList>
            <consortium name="Genoscope - CEA"/>
            <person name="William W."/>
        </authorList>
    </citation>
    <scope>NUCLEOTIDE SEQUENCE</scope>
</reference>
<dbReference type="PROSITE" id="PS50011">
    <property type="entry name" value="PROTEIN_KINASE_DOM"/>
    <property type="match status" value="1"/>
</dbReference>
<evidence type="ECO:0000256" key="2">
    <source>
        <dbReference type="ARBA" id="ARBA00022527"/>
    </source>
</evidence>
<keyword evidence="2" id="KW-0723">Serine/threonine-protein kinase</keyword>
<gene>
    <name evidence="10" type="ORF">POCTA_138.1.T1120073</name>
</gene>
<keyword evidence="6 7" id="KW-0067">ATP-binding</keyword>
<evidence type="ECO:0000313" key="10">
    <source>
        <dbReference type="EMBL" id="CAD8196576.1"/>
    </source>
</evidence>
<accession>A0A8S1X8C5</accession>
<feature type="domain" description="Protein kinase" evidence="9">
    <location>
        <begin position="295"/>
        <end position="596"/>
    </location>
</feature>
<name>A0A8S1X8C5_PAROT</name>
<dbReference type="OrthoDB" id="9332038at2759"/>
<keyword evidence="4 7" id="KW-0547">Nucleotide-binding</keyword>
<dbReference type="Proteomes" id="UP000683925">
    <property type="component" value="Unassembled WGS sequence"/>
</dbReference>
<dbReference type="InterPro" id="IPR008271">
    <property type="entry name" value="Ser/Thr_kinase_AS"/>
</dbReference>
<dbReference type="PANTHER" id="PTHR24058:SF22">
    <property type="entry name" value="DUAL SPECIFICITY TYROSINE-PHOSPHORYLATION-REGULATED KINASE 4"/>
    <property type="match status" value="1"/>
</dbReference>
<feature type="binding site" evidence="7">
    <location>
        <position position="324"/>
    </location>
    <ligand>
        <name>ATP</name>
        <dbReference type="ChEBI" id="CHEBI:30616"/>
    </ligand>
</feature>
<dbReference type="PROSITE" id="PS00107">
    <property type="entry name" value="PROTEIN_KINASE_ATP"/>
    <property type="match status" value="1"/>
</dbReference>
<evidence type="ECO:0000256" key="1">
    <source>
        <dbReference type="ARBA" id="ARBA00008867"/>
    </source>
</evidence>
<comment type="similarity">
    <text evidence="1">Belongs to the protein kinase superfamily. CMGC Ser/Thr protein kinase family. MNB/DYRK subfamily.</text>
</comment>
<sequence>MKQLSLLNLVNIQPKQTTLYSTKDSTKKIRSFDIIGRSPYKINPARQTQKQLIKECPPITSRATQRQHIKSPPDFTKSNKPISISNHLDLHQNETQTKGQQKSYHLQLKSILIKEQDQLHMFDQAKRINTQITSNLIPQITKLHLRTHPEQIDQEVTQKLPSTLHNTNLSKSEKLLQQNQQKFLDLQNKITSNIKQRNQTKTYSLTTHQPQPTVKQLPDQFQLPQTAQYVLQHYSDRLSEFERKEIIDYETIYYLAPKNIATGQRDPLGNLFNYGYDNQHGDYRFIKQDQIAFRYEMLDKLGNGSFGYVFKVFDHKHRKEMAIKIIKNREKFYQQALIEIDLLKIINKADNSYCLIKLMNFFEFRNHIVRHSNQTRKCMVFELLCCNLYEFVALNNFVGLEPNLIRRFAIQILQALLYLKACNIIHCDLKPENILLKEFTKSGLKVIDFGSSCFANNKMYTYIQSRFYRAPEIIFGINYTFQIDMWSFGCIIAELFLGDSLFQSKTEKELLYAQTKVLGMPPKEVIDQSPRRSKFFDDKYQLNYKIKENEQTQQLKPLPQLLDKADADFYDFISKCLEWNQFQRLTPEQALEHPWIVNTLPQAIRNELLQKRTYVSSITANNKNTDKQELK</sequence>
<dbReference type="InterPro" id="IPR017441">
    <property type="entry name" value="Protein_kinase_ATP_BS"/>
</dbReference>
<keyword evidence="5" id="KW-0418">Kinase</keyword>
<evidence type="ECO:0000256" key="8">
    <source>
        <dbReference type="SAM" id="MobiDB-lite"/>
    </source>
</evidence>
<dbReference type="AlphaFoldDB" id="A0A8S1X8C5"/>
<dbReference type="SMART" id="SM00220">
    <property type="entry name" value="S_TKc"/>
    <property type="match status" value="1"/>
</dbReference>
<dbReference type="GO" id="GO:0004674">
    <property type="term" value="F:protein serine/threonine kinase activity"/>
    <property type="evidence" value="ECO:0007669"/>
    <property type="project" value="UniProtKB-KW"/>
</dbReference>
<dbReference type="PANTHER" id="PTHR24058">
    <property type="entry name" value="DUAL SPECIFICITY PROTEIN KINASE"/>
    <property type="match status" value="1"/>
</dbReference>
<dbReference type="PROSITE" id="PS00108">
    <property type="entry name" value="PROTEIN_KINASE_ST"/>
    <property type="match status" value="1"/>
</dbReference>
<comment type="caution">
    <text evidence="10">The sequence shown here is derived from an EMBL/GenBank/DDBJ whole genome shotgun (WGS) entry which is preliminary data.</text>
</comment>
<evidence type="ECO:0000256" key="6">
    <source>
        <dbReference type="ARBA" id="ARBA00022840"/>
    </source>
</evidence>
<evidence type="ECO:0000313" key="11">
    <source>
        <dbReference type="Proteomes" id="UP000683925"/>
    </source>
</evidence>
<dbReference type="GO" id="GO:0005737">
    <property type="term" value="C:cytoplasm"/>
    <property type="evidence" value="ECO:0007669"/>
    <property type="project" value="TreeGrafter"/>
</dbReference>
<evidence type="ECO:0000256" key="7">
    <source>
        <dbReference type="PROSITE-ProRule" id="PRU10141"/>
    </source>
</evidence>
<evidence type="ECO:0000256" key="5">
    <source>
        <dbReference type="ARBA" id="ARBA00022777"/>
    </source>
</evidence>
<evidence type="ECO:0000256" key="4">
    <source>
        <dbReference type="ARBA" id="ARBA00022741"/>
    </source>
</evidence>
<dbReference type="GO" id="GO:0005856">
    <property type="term" value="C:cytoskeleton"/>
    <property type="evidence" value="ECO:0007669"/>
    <property type="project" value="TreeGrafter"/>
</dbReference>
<keyword evidence="3" id="KW-0808">Transferase</keyword>
<protein>
    <recommendedName>
        <fullName evidence="9">Protein kinase domain-containing protein</fullName>
    </recommendedName>
</protein>
<dbReference type="OMA" id="ACNIIHC"/>
<evidence type="ECO:0000256" key="3">
    <source>
        <dbReference type="ARBA" id="ARBA00022679"/>
    </source>
</evidence>
<evidence type="ECO:0000259" key="9">
    <source>
        <dbReference type="PROSITE" id="PS50011"/>
    </source>
</evidence>
<dbReference type="GO" id="GO:0005524">
    <property type="term" value="F:ATP binding"/>
    <property type="evidence" value="ECO:0007669"/>
    <property type="project" value="UniProtKB-UniRule"/>
</dbReference>
<proteinExistence type="inferred from homology"/>
<keyword evidence="11" id="KW-1185">Reference proteome</keyword>
<feature type="region of interest" description="Disordered" evidence="8">
    <location>
        <begin position="59"/>
        <end position="79"/>
    </location>
</feature>
<dbReference type="EMBL" id="CAJJDP010000112">
    <property type="protein sequence ID" value="CAD8196576.1"/>
    <property type="molecule type" value="Genomic_DNA"/>
</dbReference>